<dbReference type="Gene3D" id="2.10.250.10">
    <property type="entry name" value="Calreticulin/calnexin, P domain"/>
    <property type="match status" value="1"/>
</dbReference>
<keyword evidence="9" id="KW-0106">Calcium</keyword>
<dbReference type="InterPro" id="IPR018124">
    <property type="entry name" value="Calret/calnex_CS"/>
</dbReference>
<dbReference type="PANTHER" id="PTHR11073:SF2">
    <property type="entry name" value="CALRETICULIN"/>
    <property type="match status" value="1"/>
</dbReference>
<keyword evidence="15" id="KW-1185">Reference proteome</keyword>
<keyword evidence="3" id="KW-0479">Metal-binding</keyword>
<feature type="compositionally biased region" description="Basic and acidic residues" evidence="13">
    <location>
        <begin position="408"/>
        <end position="439"/>
    </location>
</feature>
<feature type="chain" id="PRO_5011814112" evidence="12">
    <location>
        <begin position="23"/>
        <end position="483"/>
    </location>
</feature>
<dbReference type="GO" id="GO:0051082">
    <property type="term" value="F:unfolded protein binding"/>
    <property type="evidence" value="ECO:0007669"/>
    <property type="project" value="InterPro"/>
</dbReference>
<evidence type="ECO:0000256" key="5">
    <source>
        <dbReference type="ARBA" id="ARBA00022734"/>
    </source>
</evidence>
<feature type="signal peptide" evidence="12">
    <location>
        <begin position="1"/>
        <end position="22"/>
    </location>
</feature>
<evidence type="ECO:0000256" key="6">
    <source>
        <dbReference type="ARBA" id="ARBA00022737"/>
    </source>
</evidence>
<dbReference type="OrthoDB" id="1938156at2759"/>
<evidence type="ECO:0000256" key="11">
    <source>
        <dbReference type="PIRSR" id="PIRSR601580-3"/>
    </source>
</evidence>
<sequence length="483" mass="54903">MRLNLFSLATLLPTVFISSVSSKVFFKEDFTSDDSLKAWVKSEAKENIGAIELSSGDWYADKENSRGLKLAQDAHFYDYSAPLITPMSLKDNDLVLQFVVKYQQDIDCGGAYIKLLPPTADPKKFNGDSEYSIMFGPDVCGADSKIHAIINYNNTNNEMIKKPLARKDQLSHQYTLWIKKDKTYEIRVDNSILRNGTLADDWSMLPPKEIHDPKEVKPADWDDRKTIPDEKDVKPENYDDIPKKIVDPAASKPAEWDDDMDGDWEAPLIDNPEYKGEWKQKEIENPDYKGVWTAKLIPNPDYSEEGLLEQEIGFIGIDIWTVKSGTIFDNIILTNDFEEASEFGNKTWAAFVQTEIDVKDKLDKEEQEKREKEAAKAKAEAEAEAERKKGEDDKDAKVDDKDLELEDDLKPESNVESEKKEESAEKEESSEEEKSAEKEESSEEQSEEKEESSEEEESSESTEEEVSSDKEESSSASDGKDEL</sequence>
<protein>
    <submittedName>
        <fullName evidence="14">Calreticulin</fullName>
    </submittedName>
</protein>
<dbReference type="Gene3D" id="2.60.120.200">
    <property type="match status" value="2"/>
</dbReference>
<dbReference type="SUPFAM" id="SSF63887">
    <property type="entry name" value="P-domain of calnexin/calreticulin"/>
    <property type="match status" value="1"/>
</dbReference>
<evidence type="ECO:0000256" key="9">
    <source>
        <dbReference type="ARBA" id="ARBA00022837"/>
    </source>
</evidence>
<feature type="compositionally biased region" description="Basic and acidic residues" evidence="13">
    <location>
        <begin position="467"/>
        <end position="483"/>
    </location>
</feature>
<comment type="subcellular location">
    <subcellularLocation>
        <location evidence="1">Endoplasmic reticulum lumen</location>
    </subcellularLocation>
</comment>
<evidence type="ECO:0000256" key="13">
    <source>
        <dbReference type="SAM" id="MobiDB-lite"/>
    </source>
</evidence>
<evidence type="ECO:0000256" key="8">
    <source>
        <dbReference type="ARBA" id="ARBA00022833"/>
    </source>
</evidence>
<dbReference type="PANTHER" id="PTHR11073">
    <property type="entry name" value="CALRETICULIN AND CALNEXIN"/>
    <property type="match status" value="1"/>
</dbReference>
<dbReference type="GO" id="GO:0006457">
    <property type="term" value="P:protein folding"/>
    <property type="evidence" value="ECO:0007669"/>
    <property type="project" value="InterPro"/>
</dbReference>
<dbReference type="EMBL" id="LSSL01000319">
    <property type="protein sequence ID" value="OLY84884.1"/>
    <property type="molecule type" value="Genomic_DNA"/>
</dbReference>
<keyword evidence="8" id="KW-0862">Zinc</keyword>
<keyword evidence="5" id="KW-0430">Lectin</keyword>
<feature type="compositionally biased region" description="Basic and acidic residues" evidence="13">
    <location>
        <begin position="361"/>
        <end position="400"/>
    </location>
</feature>
<evidence type="ECO:0000256" key="7">
    <source>
        <dbReference type="ARBA" id="ARBA00022824"/>
    </source>
</evidence>
<evidence type="ECO:0000256" key="2">
    <source>
        <dbReference type="ARBA" id="ARBA00010983"/>
    </source>
</evidence>
<gene>
    <name evidence="14" type="ORF">AYI68_g944</name>
</gene>
<keyword evidence="6" id="KW-0677">Repeat</keyword>
<evidence type="ECO:0000256" key="1">
    <source>
        <dbReference type="ARBA" id="ARBA00004319"/>
    </source>
</evidence>
<feature type="region of interest" description="Disordered" evidence="13">
    <location>
        <begin position="209"/>
        <end position="243"/>
    </location>
</feature>
<feature type="disulfide bond" evidence="11">
    <location>
        <begin position="108"/>
        <end position="140"/>
    </location>
</feature>
<dbReference type="GO" id="GO:0005789">
    <property type="term" value="C:endoplasmic reticulum membrane"/>
    <property type="evidence" value="ECO:0007669"/>
    <property type="project" value="TreeGrafter"/>
</dbReference>
<dbReference type="Pfam" id="PF00262">
    <property type="entry name" value="Calreticulin"/>
    <property type="match status" value="2"/>
</dbReference>
<dbReference type="GO" id="GO:0005788">
    <property type="term" value="C:endoplasmic reticulum lumen"/>
    <property type="evidence" value="ECO:0007669"/>
    <property type="project" value="UniProtKB-SubCell"/>
</dbReference>
<evidence type="ECO:0000256" key="4">
    <source>
        <dbReference type="ARBA" id="ARBA00022729"/>
    </source>
</evidence>
<dbReference type="GO" id="GO:0036503">
    <property type="term" value="P:ERAD pathway"/>
    <property type="evidence" value="ECO:0007669"/>
    <property type="project" value="TreeGrafter"/>
</dbReference>
<evidence type="ECO:0000313" key="15">
    <source>
        <dbReference type="Proteomes" id="UP000187455"/>
    </source>
</evidence>
<keyword evidence="7 12" id="KW-0256">Endoplasmic reticulum</keyword>
<reference evidence="14 15" key="1">
    <citation type="journal article" date="2016" name="Mol. Biol. Evol.">
        <title>Genome-Wide Survey of Gut Fungi (Harpellales) Reveals the First Horizontally Transferred Ubiquitin Gene from a Mosquito Host.</title>
        <authorList>
            <person name="Wang Y."/>
            <person name="White M.M."/>
            <person name="Kvist S."/>
            <person name="Moncalvo J.M."/>
        </authorList>
    </citation>
    <scope>NUCLEOTIDE SEQUENCE [LARGE SCALE GENOMIC DNA]</scope>
    <source>
        <strain evidence="14 15">ALG-7-W6</strain>
    </source>
</reference>
<dbReference type="PROSITE" id="PS00804">
    <property type="entry name" value="CALRETICULIN_2"/>
    <property type="match status" value="1"/>
</dbReference>
<dbReference type="InterPro" id="IPR001580">
    <property type="entry name" value="Calret/calnex"/>
</dbReference>
<dbReference type="Proteomes" id="UP000187455">
    <property type="component" value="Unassembled WGS sequence"/>
</dbReference>
<evidence type="ECO:0000256" key="12">
    <source>
        <dbReference type="RuleBase" id="RU362126"/>
    </source>
</evidence>
<evidence type="ECO:0000313" key="14">
    <source>
        <dbReference type="EMBL" id="OLY84884.1"/>
    </source>
</evidence>
<dbReference type="PRINTS" id="PR00626">
    <property type="entry name" value="CALRETICULIN"/>
</dbReference>
<dbReference type="GO" id="GO:0030246">
    <property type="term" value="F:carbohydrate binding"/>
    <property type="evidence" value="ECO:0007669"/>
    <property type="project" value="UniProtKB-KW"/>
</dbReference>
<keyword evidence="11" id="KW-1015">Disulfide bond</keyword>
<dbReference type="InterPro" id="IPR009033">
    <property type="entry name" value="Calreticulin/calnexin_P_dom_sf"/>
</dbReference>
<accession>A0A1R0H731</accession>
<evidence type="ECO:0000256" key="3">
    <source>
        <dbReference type="ARBA" id="ARBA00022723"/>
    </source>
</evidence>
<comment type="caution">
    <text evidence="14">The sequence shown here is derived from an EMBL/GenBank/DDBJ whole genome shotgun (WGS) entry which is preliminary data.</text>
</comment>
<dbReference type="InterPro" id="IPR013320">
    <property type="entry name" value="ConA-like_dom_sf"/>
</dbReference>
<dbReference type="AlphaFoldDB" id="A0A1R0H731"/>
<dbReference type="PROSITE" id="PS00803">
    <property type="entry name" value="CALRETICULIN_1"/>
    <property type="match status" value="1"/>
</dbReference>
<dbReference type="SUPFAM" id="SSF49899">
    <property type="entry name" value="Concanavalin A-like lectins/glucanases"/>
    <property type="match status" value="1"/>
</dbReference>
<feature type="region of interest" description="Disordered" evidence="13">
    <location>
        <begin position="361"/>
        <end position="483"/>
    </location>
</feature>
<keyword evidence="4 12" id="KW-0732">Signal</keyword>
<dbReference type="FunFam" id="2.10.250.10:FF:000002">
    <property type="entry name" value="Calreticulin"/>
    <property type="match status" value="1"/>
</dbReference>
<dbReference type="GO" id="GO:0005509">
    <property type="term" value="F:calcium ion binding"/>
    <property type="evidence" value="ECO:0007669"/>
    <property type="project" value="InterPro"/>
</dbReference>
<feature type="compositionally biased region" description="Acidic residues" evidence="13">
    <location>
        <begin position="440"/>
        <end position="466"/>
    </location>
</feature>
<proteinExistence type="inferred from homology"/>
<evidence type="ECO:0000256" key="10">
    <source>
        <dbReference type="ARBA" id="ARBA00023186"/>
    </source>
</evidence>
<organism evidence="14 15">
    <name type="scientific">Smittium mucronatum</name>
    <dbReference type="NCBI Taxonomy" id="133383"/>
    <lineage>
        <taxon>Eukaryota</taxon>
        <taxon>Fungi</taxon>
        <taxon>Fungi incertae sedis</taxon>
        <taxon>Zoopagomycota</taxon>
        <taxon>Kickxellomycotina</taxon>
        <taxon>Harpellomycetes</taxon>
        <taxon>Harpellales</taxon>
        <taxon>Legeriomycetaceae</taxon>
        <taxon>Smittium</taxon>
    </lineage>
</organism>
<name>A0A1R0H731_9FUNG</name>
<comment type="similarity">
    <text evidence="2 12">Belongs to the calreticulin family.</text>
</comment>
<keyword evidence="10 12" id="KW-0143">Chaperone</keyword>
<dbReference type="STRING" id="133383.A0A1R0H731"/>